<proteinExistence type="predicted"/>
<evidence type="ECO:0000313" key="3">
    <source>
        <dbReference type="Proteomes" id="UP000198956"/>
    </source>
</evidence>
<dbReference type="EMBL" id="CP080764">
    <property type="protein sequence ID" value="QYY41882.1"/>
    <property type="molecule type" value="Genomic_DNA"/>
</dbReference>
<evidence type="ECO:0000313" key="1">
    <source>
        <dbReference type="EMBL" id="QYY41882.1"/>
    </source>
</evidence>
<dbReference type="RefSeq" id="WP_139184931.1">
    <property type="nucleotide sequence ID" value="NZ_CP080764.1"/>
</dbReference>
<reference evidence="1 4" key="2">
    <citation type="submission" date="2021-08" db="EMBL/GenBank/DDBJ databases">
        <title>Complete genome sequence of the strain Aneurinibacillus thermoaerophilus CCM 8960.</title>
        <authorList>
            <person name="Musilova J."/>
            <person name="Kourilova X."/>
            <person name="Pernicova I."/>
            <person name="Bezdicek M."/>
            <person name="Lengerova M."/>
            <person name="Obruca S."/>
            <person name="Sedlar K."/>
        </authorList>
    </citation>
    <scope>NUCLEOTIDE SEQUENCE [LARGE SCALE GENOMIC DNA]</scope>
    <source>
        <strain evidence="1 4">CCM 8960</strain>
    </source>
</reference>
<dbReference type="InterPro" id="IPR025617">
    <property type="entry name" value="YqzL"/>
</dbReference>
<dbReference type="OrthoDB" id="1650227at2"/>
<gene>
    <name evidence="1" type="ORF">K3F53_13390</name>
    <name evidence="2" type="ORF">SAMN04489735_100927</name>
</gene>
<dbReference type="EMBL" id="FNDE01000009">
    <property type="protein sequence ID" value="SDH03502.1"/>
    <property type="molecule type" value="Genomic_DNA"/>
</dbReference>
<evidence type="ECO:0000313" key="4">
    <source>
        <dbReference type="Proteomes" id="UP000826616"/>
    </source>
</evidence>
<accession>A0A1G7Z407</accession>
<dbReference type="Pfam" id="PF14006">
    <property type="entry name" value="YqzL"/>
    <property type="match status" value="1"/>
</dbReference>
<name>A0A1G7Z407_ANETH</name>
<organism evidence="2 3">
    <name type="scientific">Aneurinibacillus thermoaerophilus</name>
    <dbReference type="NCBI Taxonomy" id="143495"/>
    <lineage>
        <taxon>Bacteria</taxon>
        <taxon>Bacillati</taxon>
        <taxon>Bacillota</taxon>
        <taxon>Bacilli</taxon>
        <taxon>Bacillales</taxon>
        <taxon>Paenibacillaceae</taxon>
        <taxon>Aneurinibacillus group</taxon>
        <taxon>Aneurinibacillus</taxon>
    </lineage>
</organism>
<protein>
    <submittedName>
        <fullName evidence="1">YqzL family protein</fullName>
    </submittedName>
    <submittedName>
        <fullName evidence="2">YqzL-like protein</fullName>
    </submittedName>
</protein>
<dbReference type="AlphaFoldDB" id="A0A1G7Z407"/>
<dbReference type="Proteomes" id="UP000826616">
    <property type="component" value="Chromosome"/>
</dbReference>
<sequence length="51" mass="5941">MLKDFYWHYFAQTGSIDAYLLYTEHDDALFLEELTEPENIAGVDQPSLTEV</sequence>
<dbReference type="GeneID" id="97142372"/>
<dbReference type="Proteomes" id="UP000198956">
    <property type="component" value="Unassembled WGS sequence"/>
</dbReference>
<keyword evidence="4" id="KW-1185">Reference proteome</keyword>
<reference evidence="2 3" key="1">
    <citation type="submission" date="2016-10" db="EMBL/GenBank/DDBJ databases">
        <authorList>
            <person name="de Groot N.N."/>
        </authorList>
    </citation>
    <scope>NUCLEOTIDE SEQUENCE [LARGE SCALE GENOMIC DNA]</scope>
    <source>
        <strain evidence="2 3">L 420-91</strain>
    </source>
</reference>
<evidence type="ECO:0000313" key="2">
    <source>
        <dbReference type="EMBL" id="SDH03502.1"/>
    </source>
</evidence>